<name>A0A7W5A9P9_9ACTN</name>
<protein>
    <submittedName>
        <fullName evidence="1">Uncharacterized protein</fullName>
    </submittedName>
</protein>
<organism evidence="1 2">
    <name type="scientific">Nocardioides albus</name>
    <dbReference type="NCBI Taxonomy" id="1841"/>
    <lineage>
        <taxon>Bacteria</taxon>
        <taxon>Bacillati</taxon>
        <taxon>Actinomycetota</taxon>
        <taxon>Actinomycetes</taxon>
        <taxon>Propionibacteriales</taxon>
        <taxon>Nocardioidaceae</taxon>
        <taxon>Nocardioides</taxon>
    </lineage>
</organism>
<sequence>MPANRPVVVAGIPLGGPGRRVDTGSMTYVGRPLHSFLGSEVFELLGQQADRIRRADGTIPAAGKVAEVLQAVRGHLANAAAAADGYVLAPRFAIGELVDLTDDAGETVLERGLRVVALSLRQTQA</sequence>
<keyword evidence="2" id="KW-1185">Reference proteome</keyword>
<dbReference type="Proteomes" id="UP000577707">
    <property type="component" value="Unassembled WGS sequence"/>
</dbReference>
<dbReference type="AlphaFoldDB" id="A0A7W5A9P9"/>
<dbReference type="RefSeq" id="WP_183551771.1">
    <property type="nucleotide sequence ID" value="NZ_BMQT01000017.1"/>
</dbReference>
<reference evidence="1 2" key="1">
    <citation type="submission" date="2020-08" db="EMBL/GenBank/DDBJ databases">
        <title>Genomic Encyclopedia of Type Strains, Phase III (KMG-III): the genomes of soil and plant-associated and newly described type strains.</title>
        <authorList>
            <person name="Whitman W."/>
        </authorList>
    </citation>
    <scope>NUCLEOTIDE SEQUENCE [LARGE SCALE GENOMIC DNA]</scope>
    <source>
        <strain evidence="1 2">CECT 3302</strain>
    </source>
</reference>
<accession>A0A7W5A9P9</accession>
<evidence type="ECO:0000313" key="1">
    <source>
        <dbReference type="EMBL" id="MBB3092181.1"/>
    </source>
</evidence>
<proteinExistence type="predicted"/>
<evidence type="ECO:0000313" key="2">
    <source>
        <dbReference type="Proteomes" id="UP000577707"/>
    </source>
</evidence>
<comment type="caution">
    <text evidence="1">The sequence shown here is derived from an EMBL/GenBank/DDBJ whole genome shotgun (WGS) entry which is preliminary data.</text>
</comment>
<gene>
    <name evidence="1" type="ORF">FHS12_005158</name>
</gene>
<dbReference type="EMBL" id="JACHXG010000017">
    <property type="protein sequence ID" value="MBB3092181.1"/>
    <property type="molecule type" value="Genomic_DNA"/>
</dbReference>